<gene>
    <name evidence="7" type="primary">LOC108252195</name>
</gene>
<dbReference type="PaxDb" id="121845-A0A1S4E9Y4"/>
<dbReference type="InterPro" id="IPR036236">
    <property type="entry name" value="Znf_C2H2_sf"/>
</dbReference>
<protein>
    <submittedName>
        <fullName evidence="7">Kruppel-like factor 18</fullName>
    </submittedName>
</protein>
<dbReference type="InterPro" id="IPR013087">
    <property type="entry name" value="Znf_C2H2_type"/>
</dbReference>
<organism evidence="6 7">
    <name type="scientific">Diaphorina citri</name>
    <name type="common">Asian citrus psyllid</name>
    <dbReference type="NCBI Taxonomy" id="121845"/>
    <lineage>
        <taxon>Eukaryota</taxon>
        <taxon>Metazoa</taxon>
        <taxon>Ecdysozoa</taxon>
        <taxon>Arthropoda</taxon>
        <taxon>Hexapoda</taxon>
        <taxon>Insecta</taxon>
        <taxon>Pterygota</taxon>
        <taxon>Neoptera</taxon>
        <taxon>Paraneoptera</taxon>
        <taxon>Hemiptera</taxon>
        <taxon>Sternorrhyncha</taxon>
        <taxon>Psylloidea</taxon>
        <taxon>Psyllidae</taxon>
        <taxon>Diaphorininae</taxon>
        <taxon>Diaphorina</taxon>
    </lineage>
</organism>
<evidence type="ECO:0000313" key="7">
    <source>
        <dbReference type="RefSeq" id="XP_017298899.1"/>
    </source>
</evidence>
<feature type="domain" description="C2H2-type" evidence="5">
    <location>
        <begin position="62"/>
        <end position="90"/>
    </location>
</feature>
<dbReference type="AlphaFoldDB" id="A0A1S4E9Y4"/>
<evidence type="ECO:0000259" key="5">
    <source>
        <dbReference type="PROSITE" id="PS50157"/>
    </source>
</evidence>
<keyword evidence="3" id="KW-0862">Zinc</keyword>
<dbReference type="SUPFAM" id="SSF57667">
    <property type="entry name" value="beta-beta-alpha zinc fingers"/>
    <property type="match status" value="1"/>
</dbReference>
<keyword evidence="6" id="KW-1185">Reference proteome</keyword>
<dbReference type="PROSITE" id="PS50157">
    <property type="entry name" value="ZINC_FINGER_C2H2_2"/>
    <property type="match status" value="2"/>
</dbReference>
<keyword evidence="1" id="KW-0479">Metal-binding</keyword>
<evidence type="ECO:0000256" key="2">
    <source>
        <dbReference type="ARBA" id="ARBA00022771"/>
    </source>
</evidence>
<dbReference type="FunFam" id="3.30.160.60:FF:000065">
    <property type="entry name" value="B-cell CLL/lymphoma 6, member B"/>
    <property type="match status" value="1"/>
</dbReference>
<dbReference type="GO" id="GO:0008270">
    <property type="term" value="F:zinc ion binding"/>
    <property type="evidence" value="ECO:0007669"/>
    <property type="project" value="UniProtKB-KW"/>
</dbReference>
<sequence>MCQYCLCNINKVTEEILKHTKSCEYPRPDVSFNHICFTCDYHTYMSESMRRHIRKHLGEKPFVCQYCLLTFSRKDRLNSHVKVKHHIYKSNLSGISIVKK</sequence>
<keyword evidence="2 4" id="KW-0863">Zinc-finger</keyword>
<evidence type="ECO:0000313" key="6">
    <source>
        <dbReference type="Proteomes" id="UP000079169"/>
    </source>
</evidence>
<name>A0A1S4E9Y4_DIACI</name>
<dbReference type="PROSITE" id="PS00028">
    <property type="entry name" value="ZINC_FINGER_C2H2_1"/>
    <property type="match status" value="1"/>
</dbReference>
<dbReference type="RefSeq" id="XP_017298899.1">
    <property type="nucleotide sequence ID" value="XM_017443410.2"/>
</dbReference>
<evidence type="ECO:0000256" key="3">
    <source>
        <dbReference type="ARBA" id="ARBA00022833"/>
    </source>
</evidence>
<dbReference type="Proteomes" id="UP000079169">
    <property type="component" value="Unplaced"/>
</dbReference>
<dbReference type="GeneID" id="108252195"/>
<accession>A0A1S4E9Y4</accession>
<dbReference type="STRING" id="121845.A0A1S4E9Y4"/>
<dbReference type="Gene3D" id="3.30.160.60">
    <property type="entry name" value="Classic Zinc Finger"/>
    <property type="match status" value="1"/>
</dbReference>
<evidence type="ECO:0000256" key="4">
    <source>
        <dbReference type="PROSITE-ProRule" id="PRU00042"/>
    </source>
</evidence>
<dbReference type="KEGG" id="dci:108252195"/>
<proteinExistence type="predicted"/>
<evidence type="ECO:0000256" key="1">
    <source>
        <dbReference type="ARBA" id="ARBA00022723"/>
    </source>
</evidence>
<dbReference type="SMART" id="SM00355">
    <property type="entry name" value="ZnF_C2H2"/>
    <property type="match status" value="2"/>
</dbReference>
<feature type="domain" description="C2H2-type" evidence="5">
    <location>
        <begin position="34"/>
        <end position="61"/>
    </location>
</feature>
<reference evidence="7" key="1">
    <citation type="submission" date="2025-08" db="UniProtKB">
        <authorList>
            <consortium name="RefSeq"/>
        </authorList>
    </citation>
    <scope>IDENTIFICATION</scope>
</reference>